<dbReference type="PANTHER" id="PTHR24020:SF87">
    <property type="entry name" value="COLLAGEN ALPHA-1(VI) CHAIN-LIKE"/>
    <property type="match status" value="1"/>
</dbReference>
<dbReference type="SMART" id="SM00327">
    <property type="entry name" value="VWA"/>
    <property type="match status" value="6"/>
</dbReference>
<feature type="compositionally biased region" description="Low complexity" evidence="1">
    <location>
        <begin position="808"/>
        <end position="840"/>
    </location>
</feature>
<accession>A0A3P7XNW1</accession>
<proteinExistence type="predicted"/>
<sequence>MRLNMEYSNGDGVGDGSNFEVDFAHINMVLTWLSSAVICTAAVVFGFPMTTATGAVIEKSGGCSDASADVVFVIDTTSSNATAFLVQQHRLLRTLKRFSNVLKGRSVRYGVISFHRTPELMLELESPFANDTQRVSDLISSLRPRQSTTSSVAKALHEAMSLFFESRSPRSNRRQIIILAHDGVNTDLVAETVEAVSNVEKLGAVVFAVTGSSRPNAFALLGYAGSRDRIFISPIDRPNYQQSLDEALGICESLPSASLPNSKSLRRRVYGVRARHAKEEKNPFVPGTKCGFEKVDLTLVLDTSGSVFRVFEDQRQIALEILSEIPDEAYSDAVQVSVTRFAANADVILPFLRGRAVSEVQEAIKEVFVLISDGHGQEYWNVVQATGKRLQETRAELFAVSASQDYNEAELLIYVGDESRVFVGSKYNGFLPALSSYVKDCIFKGQRPPLVISATNSLESATTEEPLPADEPSESVLSTTEDSPLAEEDLASTPAAESEFDDGSSASTPEPFDDGDNADTDGQFVDDVSEVDGAEISSESRAARLRDIGQGSSSCEVDVVLIVDRSESVEGDFKKEIEDATVELPFKQTQRELVVKALQEIRHTGGSTSSVTGARLAIQQLVSTRRPKARLVTLLFSDGQSQDYWRELIETSMRLRDTPNSILLAITASQSFSQSELQVWAGESSRVFVSSEETNFLHAVTKEVKSCGKEELQGKLEEQEGIMKNQGGAGNVTQAKLDEVESTTADASEDEFSTPLAEESVDDNQLLETTVVSEILPIEPSSTASTPEASGVESTVPQLQTTAQEDVTSTSTESSPSPPSEATTAEDSAAEASTSVTEPETVAEGSGDEGSGADVSAVEDRRVHGIRTAHDVLKIAERKTHGPAESFSSASSSCLTDLMFVIDTSTSVEAEFQQQLQLAVDLVKRLPSEDFEHRIRVGVVVFNAKSSVALPMAEVRSRSAVLDSLLSLRHSGGSTSVASGVNIAMDEIERDHRSSARLMVVLLSDGNSQDHWDSVIRASNRLRTTGADVYAVTISKRYMFRELELYAGDKLRVYIDARVRQFLDETEEAVTHCGRPAKNPSSTIALQAPKSCSLVVDLVIVLDTSTSVEEFYREKQLSIDLLKALPASVFERQLAVSIIAFANTSTIVTPLGLLPKDEIVFELERIGNSSGPASLTAAAVSAISEIKAHRRGGSRVVVIFVSNGNGGEDKWRNVKKSSATLQSSGAEVFAVSLTETANIEKLKAYTGSDKNLYLAEQSDKFIEEVGRSILLCGVTAGGVNNIESDDAIPQPDSREKLVNFKPRSSRKSCPYDKMDLQIILDASSSRREVFEHQRELALSLIERLPISSSDGHVAVGIASFTSVPTIRLPLGSSRDKATVRAAVEAIDYHGGSTLTAQAVDLSIDDLLRGKRPDAIQVVVLMNDGFSQDTWDRVLAASERLASTKAERFGVALGNEVDLRELNHYIDRADRIYRDGSTEKFLNDVVSLLKGEKDCPGTEIQRESITPRREQVADECSSPNLDLVVIFDNSDRSPRKRSLKTGARVRVSVISFGNEPKVTLDFTDISDRDKIFAQTAGVTCFAVDSSPRTNVTALAMFTGSTSRVYPYERNAEFSKEINRMANAAKNPKCNFLVGETRERVHAAAAVEVHPNEEGVYSTPGPLKLDIALQRDILGEPLNVDKINEGKVLLFTAFFLQVSASEEDFLADHHHHNPEAVDDHHHHDHNNNNNNNNDEATLDHKANPSSNHRTNHKNHYPSDNNHHCLHVSFLEHGAYAAGSSLN</sequence>
<feature type="region of interest" description="Disordered" evidence="1">
    <location>
        <begin position="1710"/>
        <end position="1757"/>
    </location>
</feature>
<name>A0A3P7XNW1_HELPZ</name>
<gene>
    <name evidence="3" type="ORF">HPBE_LOCUS8439</name>
</gene>
<dbReference type="WBParaSite" id="HPBE_0000843801-mRNA-1">
    <property type="protein sequence ID" value="HPBE_0000843801-mRNA-1"/>
    <property type="gene ID" value="HPBE_0000843801"/>
</dbReference>
<dbReference type="Gene3D" id="3.40.50.410">
    <property type="entry name" value="von Willebrand factor, type A domain"/>
    <property type="match status" value="6"/>
</dbReference>
<dbReference type="PANTHER" id="PTHR24020">
    <property type="entry name" value="COLLAGEN ALPHA"/>
    <property type="match status" value="1"/>
</dbReference>
<dbReference type="PROSITE" id="PS50234">
    <property type="entry name" value="VWFA"/>
    <property type="match status" value="6"/>
</dbReference>
<dbReference type="CDD" id="cd01450">
    <property type="entry name" value="vWFA_subfamily_ECM"/>
    <property type="match status" value="1"/>
</dbReference>
<dbReference type="SUPFAM" id="SSF53300">
    <property type="entry name" value="vWA-like"/>
    <property type="match status" value="7"/>
</dbReference>
<feature type="region of interest" description="Disordered" evidence="1">
    <location>
        <begin position="458"/>
        <end position="524"/>
    </location>
</feature>
<feature type="domain" description="VWFA" evidence="2">
    <location>
        <begin position="1315"/>
        <end position="1488"/>
    </location>
</feature>
<dbReference type="Proteomes" id="UP000050761">
    <property type="component" value="Unassembled WGS sequence"/>
</dbReference>
<feature type="domain" description="VWFA" evidence="2">
    <location>
        <begin position="69"/>
        <end position="254"/>
    </location>
</feature>
<evidence type="ECO:0000313" key="4">
    <source>
        <dbReference type="Proteomes" id="UP000050761"/>
    </source>
</evidence>
<dbReference type="EMBL" id="UZAH01026149">
    <property type="protein sequence ID" value="VDO76350.1"/>
    <property type="molecule type" value="Genomic_DNA"/>
</dbReference>
<evidence type="ECO:0000313" key="3">
    <source>
        <dbReference type="EMBL" id="VDO76350.1"/>
    </source>
</evidence>
<dbReference type="OrthoDB" id="6132182at2759"/>
<reference evidence="3 4" key="1">
    <citation type="submission" date="2018-11" db="EMBL/GenBank/DDBJ databases">
        <authorList>
            <consortium name="Pathogen Informatics"/>
        </authorList>
    </citation>
    <scope>NUCLEOTIDE SEQUENCE [LARGE SCALE GENOMIC DNA]</scope>
</reference>
<dbReference type="InterPro" id="IPR036465">
    <property type="entry name" value="vWFA_dom_sf"/>
</dbReference>
<feature type="domain" description="VWFA" evidence="2">
    <location>
        <begin position="1097"/>
        <end position="1269"/>
    </location>
</feature>
<keyword evidence="4" id="KW-1185">Reference proteome</keyword>
<feature type="domain" description="VWFA" evidence="2">
    <location>
        <begin position="296"/>
        <end position="417"/>
    </location>
</feature>
<dbReference type="Pfam" id="PF00092">
    <property type="entry name" value="VWA"/>
    <property type="match status" value="5"/>
</dbReference>
<evidence type="ECO:0000259" key="2">
    <source>
        <dbReference type="PROSITE" id="PS50234"/>
    </source>
</evidence>
<evidence type="ECO:0000256" key="1">
    <source>
        <dbReference type="SAM" id="MobiDB-lite"/>
    </source>
</evidence>
<evidence type="ECO:0000313" key="5">
    <source>
        <dbReference type="WBParaSite" id="HPBE_0000843801-mRNA-1"/>
    </source>
</evidence>
<reference evidence="5" key="2">
    <citation type="submission" date="2019-09" db="UniProtKB">
        <authorList>
            <consortium name="WormBaseParasite"/>
        </authorList>
    </citation>
    <scope>IDENTIFICATION</scope>
</reference>
<feature type="domain" description="VWFA" evidence="2">
    <location>
        <begin position="897"/>
        <end position="1070"/>
    </location>
</feature>
<feature type="compositionally biased region" description="Polar residues" evidence="1">
    <location>
        <begin position="780"/>
        <end position="807"/>
    </location>
</feature>
<dbReference type="CDD" id="cd00198">
    <property type="entry name" value="vWFA"/>
    <property type="match status" value="4"/>
</dbReference>
<dbReference type="InterPro" id="IPR002035">
    <property type="entry name" value="VWF_A"/>
</dbReference>
<feature type="domain" description="VWFA" evidence="2">
    <location>
        <begin position="545"/>
        <end position="704"/>
    </location>
</feature>
<dbReference type="InterPro" id="IPR050525">
    <property type="entry name" value="ECM_Assembly_Org"/>
</dbReference>
<protein>
    <submittedName>
        <fullName evidence="5">VWFA domain-containing protein</fullName>
    </submittedName>
</protein>
<organism evidence="3">
    <name type="scientific">Heligmosomoides polygyrus</name>
    <name type="common">Parasitic roundworm</name>
    <dbReference type="NCBI Taxonomy" id="6339"/>
    <lineage>
        <taxon>Eukaryota</taxon>
        <taxon>Metazoa</taxon>
        <taxon>Ecdysozoa</taxon>
        <taxon>Nematoda</taxon>
        <taxon>Chromadorea</taxon>
        <taxon>Rhabditida</taxon>
        <taxon>Rhabditina</taxon>
        <taxon>Rhabditomorpha</taxon>
        <taxon>Strongyloidea</taxon>
        <taxon>Heligmosomidae</taxon>
        <taxon>Heligmosomoides</taxon>
    </lineage>
</organism>
<feature type="region of interest" description="Disordered" evidence="1">
    <location>
        <begin position="740"/>
        <end position="860"/>
    </location>
</feature>